<evidence type="ECO:0000313" key="5">
    <source>
        <dbReference type="Proteomes" id="UP000887540"/>
    </source>
</evidence>
<comment type="subcellular location">
    <subcellularLocation>
        <location evidence="1">Secreted</location>
    </subcellularLocation>
</comment>
<keyword evidence="5" id="KW-1185">Reference proteome</keyword>
<dbReference type="InterPro" id="IPR001534">
    <property type="entry name" value="Transthyretin-like"/>
</dbReference>
<keyword evidence="3" id="KW-0964">Secreted</keyword>
<dbReference type="InterPro" id="IPR038479">
    <property type="entry name" value="Transthyretin-like_sf"/>
</dbReference>
<keyword evidence="4" id="KW-0732">Signal</keyword>
<name>A0A914E0Q5_9BILA</name>
<dbReference type="PANTHER" id="PTHR21700">
    <property type="entry name" value="TRANSTHYRETIN-LIKE FAMILY PROTEIN-RELATED"/>
    <property type="match status" value="1"/>
</dbReference>
<dbReference type="Pfam" id="PF01060">
    <property type="entry name" value="TTR-52"/>
    <property type="match status" value="1"/>
</dbReference>
<dbReference type="WBParaSite" id="ACRNAN_scaffold494.g17853.t1">
    <property type="protein sequence ID" value="ACRNAN_scaffold494.g17853.t1"/>
    <property type="gene ID" value="ACRNAN_scaffold494.g17853"/>
</dbReference>
<evidence type="ECO:0000256" key="4">
    <source>
        <dbReference type="ARBA" id="ARBA00022729"/>
    </source>
</evidence>
<evidence type="ECO:0000256" key="2">
    <source>
        <dbReference type="ARBA" id="ARBA00010112"/>
    </source>
</evidence>
<sequence>MLLILSFVYCVFGFRKQGVGVKGKLLCDGKPLHNAKVKIFDVDRNPGDSDDLLDEKYTDINGEFVLDGTTRELTNIEPELRIFHDCNDDIRPCQRKLVVKIPGDYIHSGTAEKWFHFQKDLFERKLDEDRSCHQT</sequence>
<organism evidence="5 6">
    <name type="scientific">Acrobeloides nanus</name>
    <dbReference type="NCBI Taxonomy" id="290746"/>
    <lineage>
        <taxon>Eukaryota</taxon>
        <taxon>Metazoa</taxon>
        <taxon>Ecdysozoa</taxon>
        <taxon>Nematoda</taxon>
        <taxon>Chromadorea</taxon>
        <taxon>Rhabditida</taxon>
        <taxon>Tylenchina</taxon>
        <taxon>Cephalobomorpha</taxon>
        <taxon>Cephaloboidea</taxon>
        <taxon>Cephalobidae</taxon>
        <taxon>Acrobeloides</taxon>
    </lineage>
</organism>
<proteinExistence type="inferred from homology"/>
<evidence type="ECO:0000256" key="3">
    <source>
        <dbReference type="ARBA" id="ARBA00022525"/>
    </source>
</evidence>
<dbReference type="Proteomes" id="UP000887540">
    <property type="component" value="Unplaced"/>
</dbReference>
<dbReference type="GO" id="GO:0005576">
    <property type="term" value="C:extracellular region"/>
    <property type="evidence" value="ECO:0007669"/>
    <property type="project" value="UniProtKB-SubCell"/>
</dbReference>
<dbReference type="PANTHER" id="PTHR21700:SF56">
    <property type="entry name" value="TRANSTHYRETIN-LIKE FAMILY PROTEIN"/>
    <property type="match status" value="1"/>
</dbReference>
<evidence type="ECO:0000256" key="1">
    <source>
        <dbReference type="ARBA" id="ARBA00004613"/>
    </source>
</evidence>
<dbReference type="GO" id="GO:0009986">
    <property type="term" value="C:cell surface"/>
    <property type="evidence" value="ECO:0007669"/>
    <property type="project" value="InterPro"/>
</dbReference>
<evidence type="ECO:0000313" key="6">
    <source>
        <dbReference type="WBParaSite" id="ACRNAN_scaffold494.g17853.t1"/>
    </source>
</evidence>
<protein>
    <submittedName>
        <fullName evidence="6">Transthyretin-like protein 46</fullName>
    </submittedName>
</protein>
<dbReference type="AlphaFoldDB" id="A0A914E0Q5"/>
<reference evidence="6" key="1">
    <citation type="submission" date="2022-11" db="UniProtKB">
        <authorList>
            <consortium name="WormBaseParasite"/>
        </authorList>
    </citation>
    <scope>IDENTIFICATION</scope>
</reference>
<comment type="similarity">
    <text evidence="2">Belongs to the nematode transthyretin-like family.</text>
</comment>
<accession>A0A914E0Q5</accession>
<dbReference type="Gene3D" id="2.60.40.3330">
    <property type="match status" value="1"/>
</dbReference>